<dbReference type="EMBL" id="CZPZ01000006">
    <property type="protein sequence ID" value="CUS33853.1"/>
    <property type="molecule type" value="Genomic_DNA"/>
</dbReference>
<dbReference type="AlphaFoldDB" id="A0A0S4LB68"/>
<dbReference type="RefSeq" id="WP_090895361.1">
    <property type="nucleotide sequence ID" value="NZ_CZPZ01000006.1"/>
</dbReference>
<organism evidence="2 3">
    <name type="scientific">Candidatus Nitrospira nitrificans</name>
    <dbReference type="NCBI Taxonomy" id="1742973"/>
    <lineage>
        <taxon>Bacteria</taxon>
        <taxon>Pseudomonadati</taxon>
        <taxon>Nitrospirota</taxon>
        <taxon>Nitrospiria</taxon>
        <taxon>Nitrospirales</taxon>
        <taxon>Nitrospiraceae</taxon>
        <taxon>Nitrospira</taxon>
    </lineage>
</organism>
<name>A0A0S4LB68_9BACT</name>
<dbReference type="InterPro" id="IPR032710">
    <property type="entry name" value="NTF2-like_dom_sf"/>
</dbReference>
<evidence type="ECO:0000313" key="3">
    <source>
        <dbReference type="Proteomes" id="UP000198736"/>
    </source>
</evidence>
<gene>
    <name evidence="2" type="ORF">COMA2_140110</name>
</gene>
<sequence>MVAMKRDPDEKPSPQRFSMVKAIVVTLVLGSIAGIGYAGYAIFKDQNLVTKFLSPPVPTGQPGVVLTDSQSKPAQADVRLTREGIDLLLDVLDDAIRRKDVDGVLRHMTHDATITIHLKQGPQQQTAMLTREDYRKTLAMSFAFPSANDFTRTNTSVSLASDERSAKVSFKSTETLLQANREFKTEGEETLVFTIRDGKPMITSLEQTFPGDST</sequence>
<feature type="transmembrane region" description="Helical" evidence="1">
    <location>
        <begin position="20"/>
        <end position="43"/>
    </location>
</feature>
<keyword evidence="1" id="KW-0472">Membrane</keyword>
<reference evidence="3" key="1">
    <citation type="submission" date="2015-10" db="EMBL/GenBank/DDBJ databases">
        <authorList>
            <person name="Luecker S."/>
            <person name="Luecker S."/>
        </authorList>
    </citation>
    <scope>NUCLEOTIDE SEQUENCE [LARGE SCALE GENOMIC DNA]</scope>
</reference>
<dbReference type="Proteomes" id="UP000198736">
    <property type="component" value="Unassembled WGS sequence"/>
</dbReference>
<protein>
    <submittedName>
        <fullName evidence="2">Uncharacterized protein</fullName>
    </submittedName>
</protein>
<evidence type="ECO:0000313" key="2">
    <source>
        <dbReference type="EMBL" id="CUS33853.1"/>
    </source>
</evidence>
<dbReference type="STRING" id="1742973.COMA2_140110"/>
<keyword evidence="1" id="KW-1133">Transmembrane helix</keyword>
<proteinExistence type="predicted"/>
<accession>A0A0S4LB68</accession>
<keyword evidence="3" id="KW-1185">Reference proteome</keyword>
<evidence type="ECO:0000256" key="1">
    <source>
        <dbReference type="SAM" id="Phobius"/>
    </source>
</evidence>
<dbReference type="SUPFAM" id="SSF54427">
    <property type="entry name" value="NTF2-like"/>
    <property type="match status" value="1"/>
</dbReference>
<keyword evidence="1" id="KW-0812">Transmembrane</keyword>
<dbReference type="Gene3D" id="3.10.450.50">
    <property type="match status" value="1"/>
</dbReference>
<dbReference type="OrthoDB" id="9794266at2"/>